<organism evidence="1 2">
    <name type="scientific">Pomacea canaliculata</name>
    <name type="common">Golden apple snail</name>
    <dbReference type="NCBI Taxonomy" id="400727"/>
    <lineage>
        <taxon>Eukaryota</taxon>
        <taxon>Metazoa</taxon>
        <taxon>Spiralia</taxon>
        <taxon>Lophotrochozoa</taxon>
        <taxon>Mollusca</taxon>
        <taxon>Gastropoda</taxon>
        <taxon>Caenogastropoda</taxon>
        <taxon>Architaenioglossa</taxon>
        <taxon>Ampullarioidea</taxon>
        <taxon>Ampullariidae</taxon>
        <taxon>Pomacea</taxon>
    </lineage>
</organism>
<protein>
    <recommendedName>
        <fullName evidence="3">Alkylated DNA repair protein AlkB homologue 8 N-terminal domain-containing protein</fullName>
    </recommendedName>
</protein>
<dbReference type="Proteomes" id="UP000245119">
    <property type="component" value="Linkage Group LG7"/>
</dbReference>
<proteinExistence type="predicted"/>
<dbReference type="EMBL" id="PZQS01000007">
    <property type="protein sequence ID" value="PVD27196.1"/>
    <property type="molecule type" value="Genomic_DNA"/>
</dbReference>
<sequence>MSRNRLKLNDDKSEALLCGPRARREQIGISAVQVGDASIAFADCVRDLGLFIDAELSMCNHISSVVAKSYYFLRTLGRLRPMLTQAAANSLAVATITSRLDYCNSALWGIPATQLDRLQRVQNTAARIVTRAKSSTEHITPILQSLHWLPMNKRIDHKVLSIAQSSMSKTAPDYLQEIVPPYQPSRGLHSGSQSRFCLPAVTDTNKKRTGARAFKHAAPKLWNALPSSLSTITSPTTFR</sequence>
<comment type="caution">
    <text evidence="1">The sequence shown here is derived from an EMBL/GenBank/DDBJ whole genome shotgun (WGS) entry which is preliminary data.</text>
</comment>
<dbReference type="PANTHER" id="PTHR33332">
    <property type="entry name" value="REVERSE TRANSCRIPTASE DOMAIN-CONTAINING PROTEIN"/>
    <property type="match status" value="1"/>
</dbReference>
<dbReference type="AlphaFoldDB" id="A0A2T7P1B6"/>
<name>A0A2T7P1B6_POMCA</name>
<evidence type="ECO:0008006" key="3">
    <source>
        <dbReference type="Google" id="ProtNLM"/>
    </source>
</evidence>
<reference evidence="1 2" key="1">
    <citation type="submission" date="2018-04" db="EMBL/GenBank/DDBJ databases">
        <title>The genome of golden apple snail Pomacea canaliculata provides insight into stress tolerance and invasive adaptation.</title>
        <authorList>
            <person name="Liu C."/>
            <person name="Liu B."/>
            <person name="Ren Y."/>
            <person name="Zhang Y."/>
            <person name="Wang H."/>
            <person name="Li S."/>
            <person name="Jiang F."/>
            <person name="Yin L."/>
            <person name="Zhang G."/>
            <person name="Qian W."/>
            <person name="Fan W."/>
        </authorList>
    </citation>
    <scope>NUCLEOTIDE SEQUENCE [LARGE SCALE GENOMIC DNA]</scope>
    <source>
        <strain evidence="1">SZHN2017</strain>
        <tissue evidence="1">Muscle</tissue>
    </source>
</reference>
<evidence type="ECO:0000313" key="1">
    <source>
        <dbReference type="EMBL" id="PVD27196.1"/>
    </source>
</evidence>
<gene>
    <name evidence="1" type="ORF">C0Q70_12350</name>
</gene>
<evidence type="ECO:0000313" key="2">
    <source>
        <dbReference type="Proteomes" id="UP000245119"/>
    </source>
</evidence>
<dbReference type="STRING" id="400727.A0A2T7P1B6"/>
<keyword evidence="2" id="KW-1185">Reference proteome</keyword>
<accession>A0A2T7P1B6</accession>